<organism evidence="1 2">
    <name type="scientific">Candidatus Halomonas stercoripullorum</name>
    <dbReference type="NCBI Taxonomy" id="2838617"/>
    <lineage>
        <taxon>Bacteria</taxon>
        <taxon>Pseudomonadati</taxon>
        <taxon>Pseudomonadota</taxon>
        <taxon>Gammaproteobacteria</taxon>
        <taxon>Oceanospirillales</taxon>
        <taxon>Halomonadaceae</taxon>
        <taxon>Halomonas</taxon>
    </lineage>
</organism>
<sequence>MTDITKLLGDDAAYLLEHRCQGFSREQLHLPGPDFVSRVVADSDRSPAVMRSLQALFDHGRLAGTGYLSLLPVDQGIEHSAGASFAP</sequence>
<evidence type="ECO:0000313" key="2">
    <source>
        <dbReference type="Proteomes" id="UP000824248"/>
    </source>
</evidence>
<reference evidence="1" key="1">
    <citation type="journal article" date="2021" name="PeerJ">
        <title>Extensive microbial diversity within the chicken gut microbiome revealed by metagenomics and culture.</title>
        <authorList>
            <person name="Gilroy R."/>
            <person name="Ravi A."/>
            <person name="Getino M."/>
            <person name="Pursley I."/>
            <person name="Horton D.L."/>
            <person name="Alikhan N.F."/>
            <person name="Baker D."/>
            <person name="Gharbi K."/>
            <person name="Hall N."/>
            <person name="Watson M."/>
            <person name="Adriaenssens E.M."/>
            <person name="Foster-Nyarko E."/>
            <person name="Jarju S."/>
            <person name="Secka A."/>
            <person name="Antonio M."/>
            <person name="Oren A."/>
            <person name="Chaudhuri R.R."/>
            <person name="La Ragione R."/>
            <person name="Hildebrand F."/>
            <person name="Pallen M.J."/>
        </authorList>
    </citation>
    <scope>NUCLEOTIDE SEQUENCE</scope>
    <source>
        <strain evidence="1">1193</strain>
    </source>
</reference>
<proteinExistence type="predicted"/>
<gene>
    <name evidence="1" type="ORF">H9854_08025</name>
</gene>
<dbReference type="EC" id="4.1.2.13" evidence="1"/>
<comment type="caution">
    <text evidence="1">The sequence shown here is derived from an EMBL/GenBank/DDBJ whole genome shotgun (WGS) entry which is preliminary data.</text>
</comment>
<accession>A0A9D1WNI2</accession>
<reference evidence="1" key="2">
    <citation type="submission" date="2021-04" db="EMBL/GenBank/DDBJ databases">
        <authorList>
            <person name="Gilroy R."/>
        </authorList>
    </citation>
    <scope>NUCLEOTIDE SEQUENCE</scope>
    <source>
        <strain evidence="1">1193</strain>
    </source>
</reference>
<protein>
    <submittedName>
        <fullName evidence="1">Fructose-bisphosphate aldolase</fullName>
        <ecNumber evidence="1">4.1.2.13</ecNumber>
    </submittedName>
</protein>
<dbReference type="GO" id="GO:0004332">
    <property type="term" value="F:fructose-bisphosphate aldolase activity"/>
    <property type="evidence" value="ECO:0007669"/>
    <property type="project" value="UniProtKB-EC"/>
</dbReference>
<dbReference type="AlphaFoldDB" id="A0A9D1WNI2"/>
<dbReference type="Proteomes" id="UP000824248">
    <property type="component" value="Unassembled WGS sequence"/>
</dbReference>
<keyword evidence="1" id="KW-0456">Lyase</keyword>
<feature type="non-terminal residue" evidence="1">
    <location>
        <position position="87"/>
    </location>
</feature>
<name>A0A9D1WNI2_9GAMM</name>
<evidence type="ECO:0000313" key="1">
    <source>
        <dbReference type="EMBL" id="HIX62164.1"/>
    </source>
</evidence>
<dbReference type="EMBL" id="DXFC01000239">
    <property type="protein sequence ID" value="HIX62164.1"/>
    <property type="molecule type" value="Genomic_DNA"/>
</dbReference>